<keyword evidence="2" id="KW-1185">Reference proteome</keyword>
<gene>
    <name evidence="1" type="ORF">F511_12670</name>
</gene>
<dbReference type="Proteomes" id="UP000250235">
    <property type="component" value="Unassembled WGS sequence"/>
</dbReference>
<evidence type="ECO:0000313" key="2">
    <source>
        <dbReference type="Proteomes" id="UP000250235"/>
    </source>
</evidence>
<dbReference type="AlphaFoldDB" id="A0A2Z7B6I4"/>
<dbReference type="EMBL" id="KV010663">
    <property type="protein sequence ID" value="KZV27132.1"/>
    <property type="molecule type" value="Genomic_DNA"/>
</dbReference>
<sequence>MLVQEGLPPAATATTKSRARRKATYAAATSAVLHRVIVRRLVASNQQVVGHHTCNRAQINSSRSATSRPPIARPARDVKKLIARRERPLCAASAHISATVQQLRRATKRGQRAGFRARRAMMRVHMCTAGIGAAAHGGGRRPTSKF</sequence>
<protein>
    <submittedName>
        <fullName evidence="1">Uncharacterized protein</fullName>
    </submittedName>
</protein>
<reference evidence="1 2" key="1">
    <citation type="journal article" date="2015" name="Proc. Natl. Acad. Sci. U.S.A.">
        <title>The resurrection genome of Boea hygrometrica: A blueprint for survival of dehydration.</title>
        <authorList>
            <person name="Xiao L."/>
            <person name="Yang G."/>
            <person name="Zhang L."/>
            <person name="Yang X."/>
            <person name="Zhao S."/>
            <person name="Ji Z."/>
            <person name="Zhou Q."/>
            <person name="Hu M."/>
            <person name="Wang Y."/>
            <person name="Chen M."/>
            <person name="Xu Y."/>
            <person name="Jin H."/>
            <person name="Xiao X."/>
            <person name="Hu G."/>
            <person name="Bao F."/>
            <person name="Hu Y."/>
            <person name="Wan P."/>
            <person name="Li L."/>
            <person name="Deng X."/>
            <person name="Kuang T."/>
            <person name="Xiang C."/>
            <person name="Zhu J.K."/>
            <person name="Oliver M.J."/>
            <person name="He Y."/>
        </authorList>
    </citation>
    <scope>NUCLEOTIDE SEQUENCE [LARGE SCALE GENOMIC DNA]</scope>
    <source>
        <strain evidence="2">cv. XS01</strain>
    </source>
</reference>
<proteinExistence type="predicted"/>
<organism evidence="1 2">
    <name type="scientific">Dorcoceras hygrometricum</name>
    <dbReference type="NCBI Taxonomy" id="472368"/>
    <lineage>
        <taxon>Eukaryota</taxon>
        <taxon>Viridiplantae</taxon>
        <taxon>Streptophyta</taxon>
        <taxon>Embryophyta</taxon>
        <taxon>Tracheophyta</taxon>
        <taxon>Spermatophyta</taxon>
        <taxon>Magnoliopsida</taxon>
        <taxon>eudicotyledons</taxon>
        <taxon>Gunneridae</taxon>
        <taxon>Pentapetalae</taxon>
        <taxon>asterids</taxon>
        <taxon>lamiids</taxon>
        <taxon>Lamiales</taxon>
        <taxon>Gesneriaceae</taxon>
        <taxon>Didymocarpoideae</taxon>
        <taxon>Trichosporeae</taxon>
        <taxon>Loxocarpinae</taxon>
        <taxon>Dorcoceras</taxon>
    </lineage>
</organism>
<accession>A0A2Z7B6I4</accession>
<name>A0A2Z7B6I4_9LAMI</name>
<evidence type="ECO:0000313" key="1">
    <source>
        <dbReference type="EMBL" id="KZV27132.1"/>
    </source>
</evidence>